<protein>
    <submittedName>
        <fullName evidence="7">Transmembrane protein 126A</fullName>
    </submittedName>
</protein>
<comment type="subcellular location">
    <subcellularLocation>
        <location evidence="1">Mitochondrion membrane</location>
        <topology evidence="1">Multi-pass membrane protein</topology>
    </subcellularLocation>
</comment>
<dbReference type="RefSeq" id="XP_005995234.1">
    <property type="nucleotide sequence ID" value="XM_005995172.3"/>
</dbReference>
<keyword evidence="3 6" id="KW-1133">Transmembrane helix</keyword>
<dbReference type="EMBL" id="AFYH01062812">
    <property type="status" value="NOT_ANNOTATED_CDS"/>
    <property type="molecule type" value="Genomic_DNA"/>
</dbReference>
<dbReference type="Bgee" id="ENSLACG00000016479">
    <property type="expression patterns" value="Expressed in pelvic fin and 6 other cell types or tissues"/>
</dbReference>
<dbReference type="STRING" id="7897.ENSLACP00000018719"/>
<reference evidence="7" key="2">
    <citation type="submission" date="2025-08" db="UniProtKB">
        <authorList>
            <consortium name="Ensembl"/>
        </authorList>
    </citation>
    <scope>IDENTIFICATION</scope>
</reference>
<evidence type="ECO:0000256" key="5">
    <source>
        <dbReference type="ARBA" id="ARBA00023136"/>
    </source>
</evidence>
<evidence type="ECO:0000256" key="3">
    <source>
        <dbReference type="ARBA" id="ARBA00022989"/>
    </source>
</evidence>
<gene>
    <name evidence="7" type="primary">TMEM126A</name>
</gene>
<keyword evidence="2 6" id="KW-0812">Transmembrane</keyword>
<proteinExistence type="predicted"/>
<dbReference type="GO" id="GO:0032981">
    <property type="term" value="P:mitochondrial respiratory chain complex I assembly"/>
    <property type="evidence" value="ECO:0007669"/>
    <property type="project" value="TreeGrafter"/>
</dbReference>
<dbReference type="Proteomes" id="UP000008672">
    <property type="component" value="Unassembled WGS sequence"/>
</dbReference>
<dbReference type="GeneTree" id="ENSGT00520000055616"/>
<organism evidence="7 8">
    <name type="scientific">Latimeria chalumnae</name>
    <name type="common">Coelacanth</name>
    <dbReference type="NCBI Taxonomy" id="7897"/>
    <lineage>
        <taxon>Eukaryota</taxon>
        <taxon>Metazoa</taxon>
        <taxon>Chordata</taxon>
        <taxon>Craniata</taxon>
        <taxon>Vertebrata</taxon>
        <taxon>Euteleostomi</taxon>
        <taxon>Coelacanthiformes</taxon>
        <taxon>Coelacanthidae</taxon>
        <taxon>Latimeria</taxon>
    </lineage>
</organism>
<dbReference type="AlphaFoldDB" id="H3B9Z8"/>
<sequence>MTGKSYNTASPMQDEADLKIAIPRAKLVEILLERYDRLPEIDRKFFAYGPVYLGINGAFAGLIANSFFRRLLNVTQGLFTSSLPMAFLPFMTTIAVYNGFVSKPLLSGDLNCPTCAMVRGGLVGSVAGGLYPILLALPINGGLAARYNTAPMPEKGNILRFWIRVSQPILKKMSFVLLLQALFGVYLSSRNYGIYIKMLQLPHPNIDAEELKG</sequence>
<evidence type="ECO:0000256" key="2">
    <source>
        <dbReference type="ARBA" id="ARBA00022692"/>
    </source>
</evidence>
<dbReference type="FunCoup" id="H3B9Z8">
    <property type="interactions" value="1129"/>
</dbReference>
<dbReference type="GeneID" id="102358225"/>
<dbReference type="OMA" id="GDLHCET"/>
<evidence type="ECO:0000256" key="6">
    <source>
        <dbReference type="SAM" id="Phobius"/>
    </source>
</evidence>
<dbReference type="PANTHER" id="PTHR16296:SF2">
    <property type="entry name" value="TRANSMEMBRANE PROTEIN 126A"/>
    <property type="match status" value="1"/>
</dbReference>
<name>H3B9Z8_LATCH</name>
<dbReference type="Pfam" id="PF07114">
    <property type="entry name" value="TMEM126"/>
    <property type="match status" value="1"/>
</dbReference>
<accession>H3B9Z8</accession>
<evidence type="ECO:0000256" key="1">
    <source>
        <dbReference type="ARBA" id="ARBA00004225"/>
    </source>
</evidence>
<keyword evidence="5 6" id="KW-0472">Membrane</keyword>
<dbReference type="GO" id="GO:0031966">
    <property type="term" value="C:mitochondrial membrane"/>
    <property type="evidence" value="ECO:0007669"/>
    <property type="project" value="UniProtKB-SubCell"/>
</dbReference>
<feature type="transmembrane region" description="Helical" evidence="6">
    <location>
        <begin position="45"/>
        <end position="65"/>
    </location>
</feature>
<dbReference type="InParanoid" id="H3B9Z8"/>
<keyword evidence="4" id="KW-0496">Mitochondrion</keyword>
<dbReference type="InterPro" id="IPR009801">
    <property type="entry name" value="TMEM126"/>
</dbReference>
<feature type="transmembrane region" description="Helical" evidence="6">
    <location>
        <begin position="77"/>
        <end position="100"/>
    </location>
</feature>
<evidence type="ECO:0000313" key="7">
    <source>
        <dbReference type="Ensembl" id="ENSLACP00000018719.1"/>
    </source>
</evidence>
<feature type="transmembrane region" description="Helical" evidence="6">
    <location>
        <begin position="129"/>
        <end position="148"/>
    </location>
</feature>
<evidence type="ECO:0000256" key="4">
    <source>
        <dbReference type="ARBA" id="ARBA00023128"/>
    </source>
</evidence>
<dbReference type="eggNOG" id="ENOG502RYF0">
    <property type="taxonomic scope" value="Eukaryota"/>
</dbReference>
<dbReference type="CTD" id="84233"/>
<reference evidence="7" key="3">
    <citation type="submission" date="2025-09" db="UniProtKB">
        <authorList>
            <consortium name="Ensembl"/>
        </authorList>
    </citation>
    <scope>IDENTIFICATION</scope>
</reference>
<keyword evidence="8" id="KW-1185">Reference proteome</keyword>
<dbReference type="Ensembl" id="ENSLACT00000018852.1">
    <property type="protein sequence ID" value="ENSLACP00000018719.1"/>
    <property type="gene ID" value="ENSLACG00000016479.1"/>
</dbReference>
<dbReference type="HOGENOM" id="CLU_105475_1_0_1"/>
<dbReference type="OrthoDB" id="6234762at2759"/>
<feature type="transmembrane region" description="Helical" evidence="6">
    <location>
        <begin position="169"/>
        <end position="189"/>
    </location>
</feature>
<reference evidence="8" key="1">
    <citation type="submission" date="2011-08" db="EMBL/GenBank/DDBJ databases">
        <title>The draft genome of Latimeria chalumnae.</title>
        <authorList>
            <person name="Di Palma F."/>
            <person name="Alfoldi J."/>
            <person name="Johnson J."/>
            <person name="Berlin A."/>
            <person name="Gnerre S."/>
            <person name="Jaffe D."/>
            <person name="MacCallum I."/>
            <person name="Young S."/>
            <person name="Walker B.J."/>
            <person name="Lander E."/>
            <person name="Lindblad-Toh K."/>
        </authorList>
    </citation>
    <scope>NUCLEOTIDE SEQUENCE [LARGE SCALE GENOMIC DNA]</scope>
    <source>
        <strain evidence="8">Wild caught</strain>
    </source>
</reference>
<dbReference type="EMBL" id="AFYH01062811">
    <property type="status" value="NOT_ANNOTATED_CDS"/>
    <property type="molecule type" value="Genomic_DNA"/>
</dbReference>
<evidence type="ECO:0000313" key="8">
    <source>
        <dbReference type="Proteomes" id="UP000008672"/>
    </source>
</evidence>
<dbReference type="PANTHER" id="PTHR16296">
    <property type="entry name" value="UNCHARACTERIZED HYPOTHALAMUS PROTEIN HT007"/>
    <property type="match status" value="1"/>
</dbReference>